<evidence type="ECO:0000313" key="1">
    <source>
        <dbReference type="EMBL" id="QJR38280.1"/>
    </source>
</evidence>
<accession>A0A6M4IUC8</accession>
<organism evidence="1 2">
    <name type="scientific">Gemmatimonas groenlandica</name>
    <dbReference type="NCBI Taxonomy" id="2732249"/>
    <lineage>
        <taxon>Bacteria</taxon>
        <taxon>Pseudomonadati</taxon>
        <taxon>Gemmatimonadota</taxon>
        <taxon>Gemmatimonadia</taxon>
        <taxon>Gemmatimonadales</taxon>
        <taxon>Gemmatimonadaceae</taxon>
        <taxon>Gemmatimonas</taxon>
    </lineage>
</organism>
<reference evidence="1 2" key="1">
    <citation type="submission" date="2020-05" db="EMBL/GenBank/DDBJ databases">
        <title>Complete genome sequence of Gemmatimonas greenlandica TET16.</title>
        <authorList>
            <person name="Zeng Y."/>
        </authorList>
    </citation>
    <scope>NUCLEOTIDE SEQUENCE [LARGE SCALE GENOMIC DNA]</scope>
    <source>
        <strain evidence="1 2">TET16</strain>
    </source>
</reference>
<protein>
    <submittedName>
        <fullName evidence="1">Four-helix bundle copper-binding protein</fullName>
    </submittedName>
</protein>
<keyword evidence="2" id="KW-1185">Reference proteome</keyword>
<dbReference type="PANTHER" id="PTHR37310">
    <property type="entry name" value="CYTOPLASMIC PROTEIN-RELATED"/>
    <property type="match status" value="1"/>
</dbReference>
<dbReference type="AlphaFoldDB" id="A0A6M4IUC8"/>
<sequence>MCSDACLDEKDIAMMRSCIRLDRDCADACVAAIRVMSRGGPLSAEMCRACAEACEACAMECEKHASMSEHCRLCAEACRTCADACRQMAA</sequence>
<dbReference type="KEGG" id="ggr:HKW67_17200"/>
<dbReference type="PANTHER" id="PTHR37310:SF1">
    <property type="entry name" value="CYTOPLASMIC PROTEIN"/>
    <property type="match status" value="1"/>
</dbReference>
<dbReference type="InterPro" id="IPR005560">
    <property type="entry name" value="Csp_YhjQ"/>
</dbReference>
<dbReference type="Proteomes" id="UP000500938">
    <property type="component" value="Chromosome"/>
</dbReference>
<proteinExistence type="predicted"/>
<evidence type="ECO:0000313" key="2">
    <source>
        <dbReference type="Proteomes" id="UP000500938"/>
    </source>
</evidence>
<dbReference type="RefSeq" id="WP_171227716.1">
    <property type="nucleotide sequence ID" value="NZ_CP053085.1"/>
</dbReference>
<gene>
    <name evidence="1" type="ORF">HKW67_17200</name>
</gene>
<dbReference type="Pfam" id="PF03860">
    <property type="entry name" value="Csp"/>
    <property type="match status" value="1"/>
</dbReference>
<name>A0A6M4IUC8_9BACT</name>
<dbReference type="EMBL" id="CP053085">
    <property type="protein sequence ID" value="QJR38280.1"/>
    <property type="molecule type" value="Genomic_DNA"/>
</dbReference>
<dbReference type="Gene3D" id="1.20.1270.360">
    <property type="match status" value="1"/>
</dbReference>